<dbReference type="PANTHER" id="PTHR37844">
    <property type="entry name" value="SER/THR PROTEIN PHOSPHATASE SUPERFAMILY (AFU_ORTHOLOGUE AFUA_1G14840)"/>
    <property type="match status" value="1"/>
</dbReference>
<dbReference type="EMBL" id="BK015849">
    <property type="protein sequence ID" value="DAE28033.1"/>
    <property type="molecule type" value="Genomic_DNA"/>
</dbReference>
<dbReference type="Pfam" id="PF00149">
    <property type="entry name" value="Metallophos"/>
    <property type="match status" value="1"/>
</dbReference>
<evidence type="ECO:0000313" key="2">
    <source>
        <dbReference type="EMBL" id="DAE28033.1"/>
    </source>
</evidence>
<dbReference type="InterPro" id="IPR029052">
    <property type="entry name" value="Metallo-depent_PP-like"/>
</dbReference>
<proteinExistence type="predicted"/>
<protein>
    <recommendedName>
        <fullName evidence="1">Calcineurin-like phosphoesterase domain-containing protein</fullName>
    </recommendedName>
</protein>
<feature type="domain" description="Calcineurin-like phosphoesterase" evidence="1">
    <location>
        <begin position="1"/>
        <end position="219"/>
    </location>
</feature>
<reference evidence="2" key="1">
    <citation type="journal article" date="2021" name="Proc. Natl. Acad. Sci. U.S.A.">
        <title>A Catalog of Tens of Thousands of Viruses from Human Metagenomes Reveals Hidden Associations with Chronic Diseases.</title>
        <authorList>
            <person name="Tisza M.J."/>
            <person name="Buck C.B."/>
        </authorList>
    </citation>
    <scope>NUCLEOTIDE SEQUENCE</scope>
    <source>
        <strain evidence="2">Ct4yW2</strain>
    </source>
</reference>
<dbReference type="GO" id="GO:0016787">
    <property type="term" value="F:hydrolase activity"/>
    <property type="evidence" value="ECO:0007669"/>
    <property type="project" value="InterPro"/>
</dbReference>
<dbReference type="PANTHER" id="PTHR37844:SF1">
    <property type="entry name" value="CALCINEURIN-LIKE PHOSPHOESTERASE DOMAIN-CONTAINING PROTEIN"/>
    <property type="match status" value="1"/>
</dbReference>
<name>A0A8S5RAD0_9CAUD</name>
<dbReference type="InterPro" id="IPR004843">
    <property type="entry name" value="Calcineurin-like_PHP"/>
</dbReference>
<dbReference type="Gene3D" id="3.60.21.10">
    <property type="match status" value="1"/>
</dbReference>
<organism evidence="2">
    <name type="scientific">Myoviridae sp. ct4yW2</name>
    <dbReference type="NCBI Taxonomy" id="2827286"/>
    <lineage>
        <taxon>Viruses</taxon>
        <taxon>Duplodnaviria</taxon>
        <taxon>Heunggongvirae</taxon>
        <taxon>Uroviricota</taxon>
        <taxon>Caudoviricetes</taxon>
    </lineage>
</organism>
<evidence type="ECO:0000259" key="1">
    <source>
        <dbReference type="Pfam" id="PF00149"/>
    </source>
</evidence>
<sequence length="254" mass="29220">MKIQYASDLHLEFSDNSRFLKEHPLEVTGDILLLAGDIGYIGDDNYSTHPFWSWASDHYRQVIVIPGNHEFYKLFDIDKLYNGWSYAIRKNITCHYNAVIPLSADTTLIATTLWSKISMQDAYATESAISDFKRIRYGNEPLDWTRFNDEHYRCVRFLKDSIARSSARHILVATHHVPSFKLLASEFKGSPLNGAFVVELGDFIEASPVEYWIYGHSHRNMDKRIGHTMCLSNQLGYVFSGEHIGFLPGKYIEV</sequence>
<accession>A0A8S5RAD0</accession>
<dbReference type="SUPFAM" id="SSF56300">
    <property type="entry name" value="Metallo-dependent phosphatases"/>
    <property type="match status" value="1"/>
</dbReference>